<dbReference type="RefSeq" id="WP_249317015.1">
    <property type="nucleotide sequence ID" value="NZ_JACRSR010000004.1"/>
</dbReference>
<evidence type="ECO:0000256" key="3">
    <source>
        <dbReference type="ARBA" id="ARBA00022475"/>
    </source>
</evidence>
<organism evidence="9 10">
    <name type="scientific">Gehongia tenuis</name>
    <dbReference type="NCBI Taxonomy" id="2763655"/>
    <lineage>
        <taxon>Bacteria</taxon>
        <taxon>Bacillati</taxon>
        <taxon>Bacillota</taxon>
        <taxon>Clostridia</taxon>
        <taxon>Christensenellales</taxon>
        <taxon>Christensenellaceae</taxon>
        <taxon>Gehongia</taxon>
    </lineage>
</organism>
<dbReference type="PANTHER" id="PTHR30151:SF0">
    <property type="entry name" value="ABC TRANSPORTER PERMEASE PROTEIN MJ0413-RELATED"/>
    <property type="match status" value="1"/>
</dbReference>
<keyword evidence="4 7" id="KW-0812">Transmembrane</keyword>
<keyword evidence="2 7" id="KW-0813">Transport</keyword>
<feature type="transmembrane region" description="Helical" evidence="7">
    <location>
        <begin position="188"/>
        <end position="206"/>
    </location>
</feature>
<reference evidence="9" key="1">
    <citation type="submission" date="2020-08" db="EMBL/GenBank/DDBJ databases">
        <title>Genome public.</title>
        <authorList>
            <person name="Liu C."/>
            <person name="Sun Q."/>
        </authorList>
    </citation>
    <scope>NUCLEOTIDE SEQUENCE</scope>
    <source>
        <strain evidence="9">NSJ-53</strain>
    </source>
</reference>
<dbReference type="Gene3D" id="1.10.3720.10">
    <property type="entry name" value="MetI-like"/>
    <property type="match status" value="1"/>
</dbReference>
<dbReference type="PANTHER" id="PTHR30151">
    <property type="entry name" value="ALKANE SULFONATE ABC TRANSPORTER-RELATED, MEMBRANE SUBUNIT"/>
    <property type="match status" value="1"/>
</dbReference>
<gene>
    <name evidence="9" type="ORF">H8696_09270</name>
</gene>
<comment type="caution">
    <text evidence="9">The sequence shown here is derived from an EMBL/GenBank/DDBJ whole genome shotgun (WGS) entry which is preliminary data.</text>
</comment>
<dbReference type="GO" id="GO:0055085">
    <property type="term" value="P:transmembrane transport"/>
    <property type="evidence" value="ECO:0007669"/>
    <property type="project" value="InterPro"/>
</dbReference>
<dbReference type="GO" id="GO:0005886">
    <property type="term" value="C:plasma membrane"/>
    <property type="evidence" value="ECO:0007669"/>
    <property type="project" value="UniProtKB-SubCell"/>
</dbReference>
<protein>
    <submittedName>
        <fullName evidence="9">ABC transporter permease subunit</fullName>
    </submittedName>
</protein>
<keyword evidence="6 7" id="KW-0472">Membrane</keyword>
<feature type="domain" description="ABC transmembrane type-1" evidence="8">
    <location>
        <begin position="56"/>
        <end position="236"/>
    </location>
</feature>
<evidence type="ECO:0000256" key="4">
    <source>
        <dbReference type="ARBA" id="ARBA00022692"/>
    </source>
</evidence>
<keyword evidence="10" id="KW-1185">Reference proteome</keyword>
<evidence type="ECO:0000313" key="10">
    <source>
        <dbReference type="Proteomes" id="UP000623172"/>
    </source>
</evidence>
<dbReference type="CDD" id="cd06261">
    <property type="entry name" value="TM_PBP2"/>
    <property type="match status" value="1"/>
</dbReference>
<comment type="similarity">
    <text evidence="7">Belongs to the binding-protein-dependent transport system permease family.</text>
</comment>
<evidence type="ECO:0000256" key="5">
    <source>
        <dbReference type="ARBA" id="ARBA00022989"/>
    </source>
</evidence>
<proteinExistence type="inferred from homology"/>
<sequence length="248" mass="27250">MTLKGLGKKIIVILLWVLVWQVTSMAVNNPMLVSSPWNVLTRLGTLMGDGAFYQAALASIFRIILGFLMGVTVGTGLALLTSFVPALDAFFRPAISAVKATPVASFIILALVWLHGAWVPVFIAFLMVLPIVWTNVTQGLRETDPGLLEMGRVFGLSRKRIFTRIYMPSALPYFLAACRTALGLAWKAGIAAEVLGTTALSIGLNLYEAKIYLETADVFAWTLVVIILSMIFEYLFGRLMNRLAARYQ</sequence>
<comment type="subcellular location">
    <subcellularLocation>
        <location evidence="1 7">Cell membrane</location>
        <topology evidence="1 7">Multi-pass membrane protein</topology>
    </subcellularLocation>
</comment>
<evidence type="ECO:0000259" key="8">
    <source>
        <dbReference type="PROSITE" id="PS50928"/>
    </source>
</evidence>
<evidence type="ECO:0000256" key="1">
    <source>
        <dbReference type="ARBA" id="ARBA00004651"/>
    </source>
</evidence>
<dbReference type="SUPFAM" id="SSF161098">
    <property type="entry name" value="MetI-like"/>
    <property type="match status" value="1"/>
</dbReference>
<feature type="transmembrane region" description="Helical" evidence="7">
    <location>
        <begin position="218"/>
        <end position="236"/>
    </location>
</feature>
<dbReference type="EMBL" id="JACRSR010000004">
    <property type="protein sequence ID" value="MBC8532035.1"/>
    <property type="molecule type" value="Genomic_DNA"/>
</dbReference>
<dbReference type="AlphaFoldDB" id="A0A926D7X9"/>
<dbReference type="InterPro" id="IPR000515">
    <property type="entry name" value="MetI-like"/>
</dbReference>
<dbReference type="PROSITE" id="PS50928">
    <property type="entry name" value="ABC_TM1"/>
    <property type="match status" value="1"/>
</dbReference>
<evidence type="ECO:0000256" key="2">
    <source>
        <dbReference type="ARBA" id="ARBA00022448"/>
    </source>
</evidence>
<evidence type="ECO:0000256" key="7">
    <source>
        <dbReference type="RuleBase" id="RU363032"/>
    </source>
</evidence>
<evidence type="ECO:0000313" key="9">
    <source>
        <dbReference type="EMBL" id="MBC8532035.1"/>
    </source>
</evidence>
<dbReference type="Proteomes" id="UP000623172">
    <property type="component" value="Unassembled WGS sequence"/>
</dbReference>
<keyword evidence="5 7" id="KW-1133">Transmembrane helix</keyword>
<name>A0A926D7X9_9FIRM</name>
<keyword evidence="3" id="KW-1003">Cell membrane</keyword>
<feature type="transmembrane region" description="Helical" evidence="7">
    <location>
        <begin position="50"/>
        <end position="83"/>
    </location>
</feature>
<accession>A0A926D7X9</accession>
<evidence type="ECO:0000256" key="6">
    <source>
        <dbReference type="ARBA" id="ARBA00023136"/>
    </source>
</evidence>
<dbReference type="Pfam" id="PF00528">
    <property type="entry name" value="BPD_transp_1"/>
    <property type="match status" value="1"/>
</dbReference>
<dbReference type="InterPro" id="IPR035906">
    <property type="entry name" value="MetI-like_sf"/>
</dbReference>